<keyword evidence="3" id="KW-1003">Cell membrane</keyword>
<comment type="subcellular location">
    <subcellularLocation>
        <location evidence="1">Cell membrane</location>
        <topology evidence="1">Multi-pass membrane protein</topology>
    </subcellularLocation>
</comment>
<sequence>MRERLHWVDYAKGIGIFLVVVGHVLRGLINSSILQPSALLLFVDRWIYGFHMPLFFFTSGLFVKRSLSKPFKHFLLDKLYVIVYPYFLWSLIQMTIQAVASRYTTTNQISLTNIWQIIYQPYQQFWFFYTLFAILIVYGILHKLKLSPIFFLIFALFLYCLHGLNVNFGTWGVLYLFRRHAIYFALGVIFGSGTWLSVKSQINHFALILITLGGYIAVALAVQFQLTENVIAIPLIGMFGIVATVALAVLLNKFNLLFFVKNWGIFSLEIFVAHIIAASTFRIALQKIFGLTEPVMHLVLGTAIGIYAPIALSLICSKLNFQDMFILRSWKKQF</sequence>
<evidence type="ECO:0000256" key="5">
    <source>
        <dbReference type="ARBA" id="ARBA00022989"/>
    </source>
</evidence>
<feature type="domain" description="Acyltransferase 3" evidence="8">
    <location>
        <begin position="6"/>
        <end position="313"/>
    </location>
</feature>
<evidence type="ECO:0000313" key="9">
    <source>
        <dbReference type="EMBL" id="MBD2605306.1"/>
    </source>
</evidence>
<dbReference type="InterPro" id="IPR002656">
    <property type="entry name" value="Acyl_transf_3_dom"/>
</dbReference>
<feature type="transmembrane region" description="Helical" evidence="7">
    <location>
        <begin position="148"/>
        <end position="168"/>
    </location>
</feature>
<feature type="transmembrane region" description="Helical" evidence="7">
    <location>
        <begin position="124"/>
        <end position="141"/>
    </location>
</feature>
<dbReference type="PANTHER" id="PTHR40074:SF2">
    <property type="entry name" value="O-ACETYLTRANSFERASE WECH"/>
    <property type="match status" value="1"/>
</dbReference>
<keyword evidence="6 7" id="KW-0472">Membrane</keyword>
<dbReference type="GO" id="GO:0016746">
    <property type="term" value="F:acyltransferase activity"/>
    <property type="evidence" value="ECO:0007669"/>
    <property type="project" value="UniProtKB-KW"/>
</dbReference>
<dbReference type="EMBL" id="JACJTA010000021">
    <property type="protein sequence ID" value="MBD2605306.1"/>
    <property type="molecule type" value="Genomic_DNA"/>
</dbReference>
<reference evidence="9 10" key="1">
    <citation type="journal article" date="2020" name="ISME J.">
        <title>Comparative genomics reveals insights into cyanobacterial evolution and habitat adaptation.</title>
        <authorList>
            <person name="Chen M.Y."/>
            <person name="Teng W.K."/>
            <person name="Zhao L."/>
            <person name="Hu C.X."/>
            <person name="Zhou Y.K."/>
            <person name="Han B.P."/>
            <person name="Song L.R."/>
            <person name="Shu W.S."/>
        </authorList>
    </citation>
    <scope>NUCLEOTIDE SEQUENCE [LARGE SCALE GENOMIC DNA]</scope>
    <source>
        <strain evidence="9 10">FACHB-248</strain>
    </source>
</reference>
<keyword evidence="9" id="KW-0808">Transferase</keyword>
<evidence type="ECO:0000256" key="7">
    <source>
        <dbReference type="SAM" id="Phobius"/>
    </source>
</evidence>
<comment type="similarity">
    <text evidence="2">Belongs to the acyltransferase 3 family.</text>
</comment>
<protein>
    <submittedName>
        <fullName evidence="9">Acyltransferase</fullName>
    </submittedName>
</protein>
<keyword evidence="10" id="KW-1185">Reference proteome</keyword>
<feature type="transmembrane region" description="Helical" evidence="7">
    <location>
        <begin position="45"/>
        <end position="63"/>
    </location>
</feature>
<accession>A0ABR8GPD3</accession>
<dbReference type="PANTHER" id="PTHR40074">
    <property type="entry name" value="O-ACETYLTRANSFERASE WECH"/>
    <property type="match status" value="1"/>
</dbReference>
<keyword evidence="4 7" id="KW-0812">Transmembrane</keyword>
<evidence type="ECO:0000256" key="2">
    <source>
        <dbReference type="ARBA" id="ARBA00007400"/>
    </source>
</evidence>
<evidence type="ECO:0000256" key="3">
    <source>
        <dbReference type="ARBA" id="ARBA00022475"/>
    </source>
</evidence>
<organism evidence="9 10">
    <name type="scientific">Scytonema hofmannii FACHB-248</name>
    <dbReference type="NCBI Taxonomy" id="1842502"/>
    <lineage>
        <taxon>Bacteria</taxon>
        <taxon>Bacillati</taxon>
        <taxon>Cyanobacteriota</taxon>
        <taxon>Cyanophyceae</taxon>
        <taxon>Nostocales</taxon>
        <taxon>Scytonemataceae</taxon>
        <taxon>Scytonema</taxon>
    </lineage>
</organism>
<evidence type="ECO:0000256" key="4">
    <source>
        <dbReference type="ARBA" id="ARBA00022692"/>
    </source>
</evidence>
<feature type="transmembrane region" description="Helical" evidence="7">
    <location>
        <begin position="7"/>
        <end position="25"/>
    </location>
</feature>
<evidence type="ECO:0000256" key="1">
    <source>
        <dbReference type="ARBA" id="ARBA00004651"/>
    </source>
</evidence>
<feature type="transmembrane region" description="Helical" evidence="7">
    <location>
        <begin position="83"/>
        <end position="104"/>
    </location>
</feature>
<feature type="transmembrane region" description="Helical" evidence="7">
    <location>
        <begin position="297"/>
        <end position="321"/>
    </location>
</feature>
<name>A0ABR8GPD3_9CYAN</name>
<evidence type="ECO:0000259" key="8">
    <source>
        <dbReference type="Pfam" id="PF01757"/>
    </source>
</evidence>
<evidence type="ECO:0000256" key="6">
    <source>
        <dbReference type="ARBA" id="ARBA00023136"/>
    </source>
</evidence>
<keyword evidence="9" id="KW-0012">Acyltransferase</keyword>
<keyword evidence="5 7" id="KW-1133">Transmembrane helix</keyword>
<gene>
    <name evidence="9" type="ORF">H6G81_12350</name>
</gene>
<evidence type="ECO:0000313" key="10">
    <source>
        <dbReference type="Proteomes" id="UP000660380"/>
    </source>
</evidence>
<dbReference type="Proteomes" id="UP000660380">
    <property type="component" value="Unassembled WGS sequence"/>
</dbReference>
<feature type="transmembrane region" description="Helical" evidence="7">
    <location>
        <begin position="205"/>
        <end position="224"/>
    </location>
</feature>
<proteinExistence type="inferred from homology"/>
<dbReference type="Pfam" id="PF01757">
    <property type="entry name" value="Acyl_transf_3"/>
    <property type="match status" value="1"/>
</dbReference>
<feature type="transmembrane region" description="Helical" evidence="7">
    <location>
        <begin position="180"/>
        <end position="198"/>
    </location>
</feature>
<feature type="transmembrane region" description="Helical" evidence="7">
    <location>
        <begin position="263"/>
        <end position="285"/>
    </location>
</feature>
<feature type="transmembrane region" description="Helical" evidence="7">
    <location>
        <begin position="230"/>
        <end position="251"/>
    </location>
</feature>
<comment type="caution">
    <text evidence="9">The sequence shown here is derived from an EMBL/GenBank/DDBJ whole genome shotgun (WGS) entry which is preliminary data.</text>
</comment>